<accession>A0A143BJD2</accession>
<dbReference type="AlphaFoldDB" id="A0A143BJD2"/>
<dbReference type="KEGG" id="gph:GEMMAAP_06235"/>
<proteinExistence type="predicted"/>
<protein>
    <submittedName>
        <fullName evidence="1">Uncharacterized protein</fullName>
    </submittedName>
</protein>
<reference evidence="1 2" key="2">
    <citation type="journal article" date="2016" name="Environ. Microbiol. Rep.">
        <title>Metagenomic evidence for the presence of phototrophic Gemmatimonadetes bacteria in diverse environments.</title>
        <authorList>
            <person name="Zeng Y."/>
            <person name="Baumbach J."/>
            <person name="Barbosa E.G."/>
            <person name="Azevedo V."/>
            <person name="Zhang C."/>
            <person name="Koblizek M."/>
        </authorList>
    </citation>
    <scope>NUCLEOTIDE SEQUENCE [LARGE SCALE GENOMIC DNA]</scope>
    <source>
        <strain evidence="1 2">AP64</strain>
    </source>
</reference>
<evidence type="ECO:0000313" key="2">
    <source>
        <dbReference type="Proteomes" id="UP000076404"/>
    </source>
</evidence>
<organism evidence="1 2">
    <name type="scientific">Gemmatimonas phototrophica</name>
    <dbReference type="NCBI Taxonomy" id="1379270"/>
    <lineage>
        <taxon>Bacteria</taxon>
        <taxon>Pseudomonadati</taxon>
        <taxon>Gemmatimonadota</taxon>
        <taxon>Gemmatimonadia</taxon>
        <taxon>Gemmatimonadales</taxon>
        <taxon>Gemmatimonadaceae</taxon>
        <taxon>Gemmatimonas</taxon>
    </lineage>
</organism>
<dbReference type="EMBL" id="CP011454">
    <property type="protein sequence ID" value="AMW04554.1"/>
    <property type="molecule type" value="Genomic_DNA"/>
</dbReference>
<dbReference type="Proteomes" id="UP000076404">
    <property type="component" value="Chromosome"/>
</dbReference>
<gene>
    <name evidence="1" type="ORF">GEMMAAP_06235</name>
</gene>
<reference evidence="1 2" key="1">
    <citation type="journal article" date="2014" name="Proc. Natl. Acad. Sci. U.S.A.">
        <title>Functional type 2 photosynthetic reaction centers found in the rare bacterial phylum Gemmatimonadetes.</title>
        <authorList>
            <person name="Zeng Y."/>
            <person name="Feng F."/>
            <person name="Medova H."/>
            <person name="Dean J."/>
            <person name="Koblizek M."/>
        </authorList>
    </citation>
    <scope>NUCLEOTIDE SEQUENCE [LARGE SCALE GENOMIC DNA]</scope>
    <source>
        <strain evidence="1 2">AP64</strain>
    </source>
</reference>
<evidence type="ECO:0000313" key="1">
    <source>
        <dbReference type="EMBL" id="AMW04554.1"/>
    </source>
</evidence>
<dbReference type="RefSeq" id="WP_026850292.1">
    <property type="nucleotide sequence ID" value="NZ_CP011454.1"/>
</dbReference>
<sequence>MPTNVAYAGGAPRTAAAPAAPALVGPAAIYGFGPYQAEYDAPETPDITHSGAVVHLPRRRRGPISLIAVLTLATTPSLLAQSTFDGDITAAGHHQYAIDALSYVAPFTAGGWLRLNPRAYRGLAHNLELGAGVSYYSHPAGGTSAFQPSIRWRAARDTVHRLTLSVGAQSLMAMSRSADSYGLAFVSVDGRIHQSEHAAGSISLGSYTGNASWHNVGPDFSTDRAF</sequence>
<keyword evidence="2" id="KW-1185">Reference proteome</keyword>
<name>A0A143BJD2_9BACT</name>